<dbReference type="GO" id="GO:0008180">
    <property type="term" value="C:COP9 signalosome"/>
    <property type="evidence" value="ECO:0007669"/>
    <property type="project" value="UniProtKB-UniRule"/>
</dbReference>
<keyword evidence="2" id="KW-0539">Nucleus</keyword>
<dbReference type="Proteomes" id="UP000018001">
    <property type="component" value="Unassembled WGS sequence"/>
</dbReference>
<dbReference type="PANTHER" id="PTHR10540">
    <property type="entry name" value="EUKARYOTIC TRANSLATION INITIATION FACTOR 3 SUBUNIT F-RELATED"/>
    <property type="match status" value="1"/>
</dbReference>
<dbReference type="EMBL" id="BAUL01000010">
    <property type="protein sequence ID" value="GAD91917.1"/>
    <property type="molecule type" value="Genomic_DNA"/>
</dbReference>
<protein>
    <recommendedName>
        <fullName evidence="2">COP9 signalosome complex subunit 6</fullName>
    </recommendedName>
</protein>
<dbReference type="InterPro" id="IPR000555">
    <property type="entry name" value="JAMM/MPN+_dom"/>
</dbReference>
<feature type="domain" description="MPN" evidence="4">
    <location>
        <begin position="71"/>
        <end position="214"/>
    </location>
</feature>
<accession>V5FTJ2</accession>
<keyword evidence="2" id="KW-0736">Signalosome</keyword>
<dbReference type="Pfam" id="PF13012">
    <property type="entry name" value="MitMem_reg"/>
    <property type="match status" value="1"/>
</dbReference>
<feature type="region of interest" description="Disordered" evidence="3">
    <location>
        <begin position="263"/>
        <end position="305"/>
    </location>
</feature>
<dbReference type="AlphaFoldDB" id="V5FTJ2"/>
<dbReference type="InterPro" id="IPR024969">
    <property type="entry name" value="EIF3F/CSN6-like_C"/>
</dbReference>
<dbReference type="Gene3D" id="3.40.140.10">
    <property type="entry name" value="Cytidine Deaminase, domain 2"/>
    <property type="match status" value="1"/>
</dbReference>
<name>V5FTJ2_BYSSN</name>
<feature type="compositionally biased region" description="Low complexity" evidence="3">
    <location>
        <begin position="269"/>
        <end position="280"/>
    </location>
</feature>
<evidence type="ECO:0000256" key="1">
    <source>
        <dbReference type="ARBA" id="ARBA00010893"/>
    </source>
</evidence>
<dbReference type="PANTHER" id="PTHR10540:SF8">
    <property type="entry name" value="COP9 SIGNALOSOME COMPLEX SUBUNIT 6"/>
    <property type="match status" value="1"/>
</dbReference>
<keyword evidence="6" id="KW-1185">Reference proteome</keyword>
<evidence type="ECO:0000256" key="2">
    <source>
        <dbReference type="RuleBase" id="RU367006"/>
    </source>
</evidence>
<comment type="function">
    <text evidence="2">Component of the COP9 signalosome complex (CSN), a complex involved in various cellular and developmental processes.</text>
</comment>
<dbReference type="GO" id="GO:0000338">
    <property type="term" value="P:protein deneddylation"/>
    <property type="evidence" value="ECO:0007669"/>
    <property type="project" value="InterPro"/>
</dbReference>
<evidence type="ECO:0000313" key="6">
    <source>
        <dbReference type="Proteomes" id="UP000018001"/>
    </source>
</evidence>
<dbReference type="InterPro" id="IPR037518">
    <property type="entry name" value="MPN"/>
</dbReference>
<reference evidence="6" key="1">
    <citation type="journal article" date="2014" name="Genome Announc.">
        <title>Draft genome sequence of the formaldehyde-resistant fungus Byssochlamys spectabilis No. 5 (anamorph Paecilomyces variotii No. 5) (NBRC109023).</title>
        <authorList>
            <person name="Oka T."/>
            <person name="Ekino K."/>
            <person name="Fukuda K."/>
            <person name="Nomura Y."/>
        </authorList>
    </citation>
    <scope>NUCLEOTIDE SEQUENCE [LARGE SCALE GENOMIC DNA]</scope>
    <source>
        <strain evidence="6">No. 5 / NBRC 109023</strain>
    </source>
</reference>
<evidence type="ECO:0000313" key="5">
    <source>
        <dbReference type="EMBL" id="GAD91917.1"/>
    </source>
</evidence>
<proteinExistence type="inferred from homology"/>
<evidence type="ECO:0000259" key="4">
    <source>
        <dbReference type="PROSITE" id="PS50249"/>
    </source>
</evidence>
<dbReference type="HOGENOM" id="CLU_027018_2_0_1"/>
<evidence type="ECO:0000256" key="3">
    <source>
        <dbReference type="SAM" id="MobiDB-lite"/>
    </source>
</evidence>
<comment type="similarity">
    <text evidence="1 2">Belongs to the peptidase M67A family. CSN6 subfamily.</text>
</comment>
<dbReference type="CDD" id="cd08063">
    <property type="entry name" value="MPN_CSN6"/>
    <property type="match status" value="1"/>
</dbReference>
<dbReference type="GO" id="GO:0005737">
    <property type="term" value="C:cytoplasm"/>
    <property type="evidence" value="ECO:0007669"/>
    <property type="project" value="UniProtKB-SubCell"/>
</dbReference>
<comment type="subcellular location">
    <subcellularLocation>
        <location evidence="2">Cytoplasm</location>
    </subcellularLocation>
    <subcellularLocation>
        <location evidence="2">Nucleus</location>
    </subcellularLocation>
</comment>
<dbReference type="GO" id="GO:0008237">
    <property type="term" value="F:metallopeptidase activity"/>
    <property type="evidence" value="ECO:0007669"/>
    <property type="project" value="InterPro"/>
</dbReference>
<sequence>MIKLRGAWSCKPNKHLQWDIRLRDINATTWKHHPAYSSIVPCESSRRGIFDMAEAHNSLVSSKSSDSGLHVQLHPLVLLTVSDNITRHTARQQQGPILGALLGQQEGREVTLEHAFECNFIYGPNGEILLHAAWFEERVRQFKDVHKDPALDLVGWFTVTPPSGPEPSHLHIHRQILNEYNESAVFLAFHPTLMNSSSTGAKLPLTIYETVYEGDNAGEGDKAMQIDGEEQFSNIRFRELPYSVETGEAEMISVDHVARGGGNATAVEAPAPAAPASQPQPEKKKGPKSKKKGVESEQKAVDTSALTPEDEDLIANLNTRLNAVKTLESRIRLIKSYLSSLPPSYLENHSSTESKEGSSAAQLSHPILRNVSALISHLSLLTPQDHDSFSTEWTAQSNDVALVSLLGALGNSVKGMRELGRKSNIVESTKQTNASRKTQMAFQSRLDDEYFSGRNGAAASGMFLS</sequence>
<dbReference type="PROSITE" id="PS50249">
    <property type="entry name" value="MPN"/>
    <property type="match status" value="1"/>
</dbReference>
<dbReference type="InterPro" id="IPR033859">
    <property type="entry name" value="MPN_CSN6"/>
</dbReference>
<dbReference type="OrthoDB" id="1378at2759"/>
<dbReference type="InParanoid" id="V5FTJ2"/>
<dbReference type="Pfam" id="PF01398">
    <property type="entry name" value="JAB"/>
    <property type="match status" value="1"/>
</dbReference>
<gene>
    <name evidence="5" type="ORF">PVAR5_0500</name>
</gene>
<keyword evidence="2" id="KW-0963">Cytoplasm</keyword>
<comment type="caution">
    <text evidence="5">The sequence shown here is derived from an EMBL/GenBank/DDBJ whole genome shotgun (WGS) entry which is preliminary data.</text>
</comment>
<organism evidence="5 6">
    <name type="scientific">Byssochlamys spectabilis (strain No. 5 / NBRC 109023)</name>
    <name type="common">Paecilomyces variotii</name>
    <dbReference type="NCBI Taxonomy" id="1356009"/>
    <lineage>
        <taxon>Eukaryota</taxon>
        <taxon>Fungi</taxon>
        <taxon>Dikarya</taxon>
        <taxon>Ascomycota</taxon>
        <taxon>Pezizomycotina</taxon>
        <taxon>Eurotiomycetes</taxon>
        <taxon>Eurotiomycetidae</taxon>
        <taxon>Eurotiales</taxon>
        <taxon>Thermoascaceae</taxon>
        <taxon>Paecilomyces</taxon>
    </lineage>
</organism>
<dbReference type="eggNOG" id="KOG3050">
    <property type="taxonomic scope" value="Eukaryota"/>
</dbReference>